<feature type="domain" description="Methyltransferase type 11" evidence="1">
    <location>
        <begin position="17"/>
        <end position="114"/>
    </location>
</feature>
<reference evidence="2" key="1">
    <citation type="submission" date="2023-07" db="EMBL/GenBank/DDBJ databases">
        <title>Sorghum-associated microbial communities from plants grown in Nebraska, USA.</title>
        <authorList>
            <person name="Schachtman D."/>
        </authorList>
    </citation>
    <scope>NUCLEOTIDE SEQUENCE</scope>
    <source>
        <strain evidence="2">BE80</strain>
    </source>
</reference>
<organism evidence="2 3">
    <name type="scientific">Paenibacillus amylolyticus</name>
    <dbReference type="NCBI Taxonomy" id="1451"/>
    <lineage>
        <taxon>Bacteria</taxon>
        <taxon>Bacillati</taxon>
        <taxon>Bacillota</taxon>
        <taxon>Bacilli</taxon>
        <taxon>Bacillales</taxon>
        <taxon>Paenibacillaceae</taxon>
        <taxon>Paenibacillus</taxon>
    </lineage>
</organism>
<accession>A0AAP5LRP8</accession>
<dbReference type="PANTHER" id="PTHR43591">
    <property type="entry name" value="METHYLTRANSFERASE"/>
    <property type="match status" value="1"/>
</dbReference>
<dbReference type="Proteomes" id="UP001254832">
    <property type="component" value="Unassembled WGS sequence"/>
</dbReference>
<dbReference type="SUPFAM" id="SSF53335">
    <property type="entry name" value="S-adenosyl-L-methionine-dependent methyltransferases"/>
    <property type="match status" value="1"/>
</dbReference>
<dbReference type="Pfam" id="PF08241">
    <property type="entry name" value="Methyltransf_11"/>
    <property type="match status" value="1"/>
</dbReference>
<dbReference type="GO" id="GO:0008757">
    <property type="term" value="F:S-adenosylmethionine-dependent methyltransferase activity"/>
    <property type="evidence" value="ECO:0007669"/>
    <property type="project" value="InterPro"/>
</dbReference>
<evidence type="ECO:0000313" key="2">
    <source>
        <dbReference type="EMBL" id="MDR6726905.1"/>
    </source>
</evidence>
<dbReference type="Gene3D" id="3.40.50.150">
    <property type="entry name" value="Vaccinia Virus protein VP39"/>
    <property type="match status" value="1"/>
</dbReference>
<dbReference type="CDD" id="cd02440">
    <property type="entry name" value="AdoMet_MTases"/>
    <property type="match status" value="1"/>
</dbReference>
<evidence type="ECO:0000259" key="1">
    <source>
        <dbReference type="Pfam" id="PF08241"/>
    </source>
</evidence>
<keyword evidence="2" id="KW-0830">Ubiquinone</keyword>
<dbReference type="RefSeq" id="WP_310145482.1">
    <property type="nucleotide sequence ID" value="NZ_JAVDTR010000021.1"/>
</dbReference>
<dbReference type="InterPro" id="IPR029063">
    <property type="entry name" value="SAM-dependent_MTases_sf"/>
</dbReference>
<dbReference type="EMBL" id="JAVDTR010000021">
    <property type="protein sequence ID" value="MDR6726905.1"/>
    <property type="molecule type" value="Genomic_DNA"/>
</dbReference>
<comment type="caution">
    <text evidence="2">The sequence shown here is derived from an EMBL/GenBank/DDBJ whole genome shotgun (WGS) entry which is preliminary data.</text>
</comment>
<gene>
    <name evidence="2" type="ORF">J2W91_005430</name>
</gene>
<dbReference type="AlphaFoldDB" id="A0AAP5LRP8"/>
<sequence>METLKSKLVQYRAGHILEVGTGTGKFIPMMLNIFNGIDQIVGIDMDHDALLEAKNTYIENTKIDFVAMNAEQLSYEDHTFNTVCISNALHHMPPESKVLDEMKRVLKSEGLFLINELVCDGQNEAQLTHVMYHHFSAEIDRRLGIYHHQTYTKQDVLDLIRDKGIRIEIVYEYNESKGNVRAEQDIVLVTEACRKHIERTKDLSDYIEFKRRGEEIIERLNTVGIQRPTQLMVLGKVEA</sequence>
<dbReference type="PANTHER" id="PTHR43591:SF24">
    <property type="entry name" value="2-METHOXY-6-POLYPRENYL-1,4-BENZOQUINOL METHYLASE, MITOCHONDRIAL"/>
    <property type="match status" value="1"/>
</dbReference>
<proteinExistence type="predicted"/>
<protein>
    <submittedName>
        <fullName evidence="2">Ubiquinone/menaquinone biosynthesis C-methylase UbiE</fullName>
    </submittedName>
</protein>
<dbReference type="InterPro" id="IPR013216">
    <property type="entry name" value="Methyltransf_11"/>
</dbReference>
<name>A0AAP5LRP8_PAEAM</name>
<evidence type="ECO:0000313" key="3">
    <source>
        <dbReference type="Proteomes" id="UP001254832"/>
    </source>
</evidence>